<reference evidence="2" key="1">
    <citation type="submission" date="2021-01" db="EMBL/GenBank/DDBJ databases">
        <authorList>
            <person name="Bezrukov I."/>
        </authorList>
    </citation>
    <scope>NUCLEOTIDE SEQUENCE</scope>
</reference>
<dbReference type="InterPro" id="IPR036047">
    <property type="entry name" value="F-box-like_dom_sf"/>
</dbReference>
<dbReference type="SUPFAM" id="SSF81383">
    <property type="entry name" value="F-box domain"/>
    <property type="match status" value="1"/>
</dbReference>
<dbReference type="InterPro" id="IPR001810">
    <property type="entry name" value="F-box_dom"/>
</dbReference>
<gene>
    <name evidence="2" type="ORF">AARE701A_LOCUS3251</name>
</gene>
<dbReference type="AlphaFoldDB" id="A0A8S1ZQK0"/>
<dbReference type="SUPFAM" id="SSF52047">
    <property type="entry name" value="RNI-like"/>
    <property type="match status" value="1"/>
</dbReference>
<dbReference type="PROSITE" id="PS50181">
    <property type="entry name" value="FBOX"/>
    <property type="match status" value="1"/>
</dbReference>
<dbReference type="InterPro" id="IPR055411">
    <property type="entry name" value="LRR_FXL15/At3g58940/PEG3-like"/>
</dbReference>
<dbReference type="SMART" id="SM00256">
    <property type="entry name" value="FBOX"/>
    <property type="match status" value="1"/>
</dbReference>
<name>A0A8S1ZQK0_ARAAE</name>
<proteinExistence type="predicted"/>
<dbReference type="InterPro" id="IPR053781">
    <property type="entry name" value="F-box_AtFBL13-like"/>
</dbReference>
<dbReference type="Proteomes" id="UP000682877">
    <property type="component" value="Chromosome 1"/>
</dbReference>
<dbReference type="InterPro" id="IPR044997">
    <property type="entry name" value="F-box_plant"/>
</dbReference>
<feature type="domain" description="F-box" evidence="1">
    <location>
        <begin position="25"/>
        <end position="73"/>
    </location>
</feature>
<evidence type="ECO:0000313" key="3">
    <source>
        <dbReference type="Proteomes" id="UP000682877"/>
    </source>
</evidence>
<evidence type="ECO:0000259" key="1">
    <source>
        <dbReference type="PROSITE" id="PS50181"/>
    </source>
</evidence>
<dbReference type="InterPro" id="IPR032675">
    <property type="entry name" value="LRR_dom_sf"/>
</dbReference>
<dbReference type="EMBL" id="LR999451">
    <property type="protein sequence ID" value="CAE5959758.1"/>
    <property type="molecule type" value="Genomic_DNA"/>
</dbReference>
<dbReference type="PANTHER" id="PTHR32153">
    <property type="entry name" value="OJ000223_09.16 PROTEIN"/>
    <property type="match status" value="1"/>
</dbReference>
<dbReference type="Gene3D" id="1.20.1280.50">
    <property type="match status" value="1"/>
</dbReference>
<dbReference type="CDD" id="cd22160">
    <property type="entry name" value="F-box_AtFBL13-like"/>
    <property type="match status" value="1"/>
</dbReference>
<sequence length="452" mass="51965">MADHGENRDGASASVRVLNHRSEDLDTISSLPDVILQQILSLIPTKYAIRTSILSKRWRHVWSETPSLHFDDFYKVDADSIDKTLALYKARKIMTFQLCATSVVNLPYNEWIEFAMSRNVENLFLDFGYLKYEFPDSVYINSSVKQLRIETKFSELIPRCSVSWKSLKKLYLRCCNLSDESFAKILSGCPILESLTLYSCDELMVLDLTKSPNLKILIIHLNIWDSGPTHIVAPHIHCLTLTLKNYQLSCTFVDVSSLTEAKLDICFSELEDMNVDFLQDMVLKILDKLQNVDKLTFGENFLKILSLAEVRGVPFPMFKAKALTLETMISQYVIPGILRLLRNSLELKKLTLHTMDIETDTIPDKDVSNYLCGLNLNHCWIFGNVFHWNVESKHVASFMELMIKITKALEKMVVRLESYLDGRDFEELLEMVPMLSQNNNVSIEFSSISAWR</sequence>
<organism evidence="2 3">
    <name type="scientific">Arabidopsis arenosa</name>
    <name type="common">Sand rock-cress</name>
    <name type="synonym">Cardaminopsis arenosa</name>
    <dbReference type="NCBI Taxonomy" id="38785"/>
    <lineage>
        <taxon>Eukaryota</taxon>
        <taxon>Viridiplantae</taxon>
        <taxon>Streptophyta</taxon>
        <taxon>Embryophyta</taxon>
        <taxon>Tracheophyta</taxon>
        <taxon>Spermatophyta</taxon>
        <taxon>Magnoliopsida</taxon>
        <taxon>eudicotyledons</taxon>
        <taxon>Gunneridae</taxon>
        <taxon>Pentapetalae</taxon>
        <taxon>rosids</taxon>
        <taxon>malvids</taxon>
        <taxon>Brassicales</taxon>
        <taxon>Brassicaceae</taxon>
        <taxon>Camelineae</taxon>
        <taxon>Arabidopsis</taxon>
    </lineage>
</organism>
<dbReference type="Pfam" id="PF24758">
    <property type="entry name" value="LRR_At5g56370"/>
    <property type="match status" value="1"/>
</dbReference>
<dbReference type="Pfam" id="PF00646">
    <property type="entry name" value="F-box"/>
    <property type="match status" value="1"/>
</dbReference>
<protein>
    <recommendedName>
        <fullName evidence="1">F-box domain-containing protein</fullName>
    </recommendedName>
</protein>
<keyword evidence="3" id="KW-1185">Reference proteome</keyword>
<dbReference type="Gene3D" id="3.80.10.10">
    <property type="entry name" value="Ribonuclease Inhibitor"/>
    <property type="match status" value="1"/>
</dbReference>
<evidence type="ECO:0000313" key="2">
    <source>
        <dbReference type="EMBL" id="CAE5959758.1"/>
    </source>
</evidence>
<accession>A0A8S1ZQK0</accession>